<keyword evidence="3" id="KW-0472">Membrane</keyword>
<feature type="region of interest" description="Disordered" evidence="6">
    <location>
        <begin position="1"/>
        <end position="20"/>
    </location>
</feature>
<dbReference type="InterPro" id="IPR050490">
    <property type="entry name" value="Bact_solute-bd_prot1"/>
</dbReference>
<accession>A0A7Y0EM88</accession>
<keyword evidence="8" id="KW-1185">Reference proteome</keyword>
<evidence type="ECO:0000256" key="2">
    <source>
        <dbReference type="ARBA" id="ARBA00022729"/>
    </source>
</evidence>
<reference evidence="7 8" key="1">
    <citation type="submission" date="2020-02" db="EMBL/GenBank/DDBJ databases">
        <title>Characterization of phylogenetic diversity of novel bifidobacterial species isolated in Czech ZOOs.</title>
        <authorList>
            <person name="Lugli G.A."/>
            <person name="Vera N.B."/>
            <person name="Ventura M."/>
        </authorList>
    </citation>
    <scope>NUCLEOTIDE SEQUENCE [LARGE SCALE GENOMIC DNA]</scope>
    <source>
        <strain evidence="7 8">DSM 109957</strain>
    </source>
</reference>
<gene>
    <name evidence="7" type="ORF">G1C95_0045</name>
</gene>
<protein>
    <submittedName>
        <fullName evidence="7">ABC transporter substrate-binding protein</fullName>
    </submittedName>
</protein>
<dbReference type="SUPFAM" id="SSF53850">
    <property type="entry name" value="Periplasmic binding protein-like II"/>
    <property type="match status" value="1"/>
</dbReference>
<dbReference type="PANTHER" id="PTHR43649:SF33">
    <property type="entry name" value="POLYGALACTURONAN_RHAMNOGALACTURONAN-BINDING PROTEIN YTCQ"/>
    <property type="match status" value="1"/>
</dbReference>
<keyword evidence="5" id="KW-0449">Lipoprotein</keyword>
<evidence type="ECO:0000256" key="5">
    <source>
        <dbReference type="ARBA" id="ARBA00023288"/>
    </source>
</evidence>
<proteinExistence type="predicted"/>
<evidence type="ECO:0000256" key="6">
    <source>
        <dbReference type="SAM" id="MobiDB-lite"/>
    </source>
</evidence>
<evidence type="ECO:0000256" key="1">
    <source>
        <dbReference type="ARBA" id="ARBA00022475"/>
    </source>
</evidence>
<dbReference type="Proteomes" id="UP000532194">
    <property type="component" value="Unassembled WGS sequence"/>
</dbReference>
<evidence type="ECO:0000313" key="7">
    <source>
        <dbReference type="EMBL" id="NMM92860.1"/>
    </source>
</evidence>
<keyword evidence="2" id="KW-0732">Signal</keyword>
<evidence type="ECO:0000313" key="8">
    <source>
        <dbReference type="Proteomes" id="UP000532194"/>
    </source>
</evidence>
<organism evidence="7 8">
    <name type="scientific">Bifidobacterium oedipodis</name>
    <dbReference type="NCBI Taxonomy" id="2675322"/>
    <lineage>
        <taxon>Bacteria</taxon>
        <taxon>Bacillati</taxon>
        <taxon>Actinomycetota</taxon>
        <taxon>Actinomycetes</taxon>
        <taxon>Bifidobacteriales</taxon>
        <taxon>Bifidobacteriaceae</taxon>
        <taxon>Bifidobacterium</taxon>
    </lineage>
</organism>
<dbReference type="Pfam" id="PF01547">
    <property type="entry name" value="SBP_bac_1"/>
    <property type="match status" value="1"/>
</dbReference>
<name>A0A7Y0EM88_9BIFI</name>
<dbReference type="PANTHER" id="PTHR43649">
    <property type="entry name" value="ARABINOSE-BINDING PROTEIN-RELATED"/>
    <property type="match status" value="1"/>
</dbReference>
<comment type="caution">
    <text evidence="7">The sequence shown here is derived from an EMBL/GenBank/DDBJ whole genome shotgun (WGS) entry which is preliminary data.</text>
</comment>
<sequence length="542" mass="60343">MLLSTAACGWGSPSSSSSSDALTIFTTSATYEGKLDGWTGKLVKDKTGLSIDVVPSVVGGTDRFQTRLTTGNLGDIIILKSRDALEDAIKAGAVEDLSGVSSKLDNAFRFTDAIDRVKQIDDGKVYGLPMGVTNEHKATGVDPKTVPSMRYDYYKELGSPEIHDFWDYKDVAKDMVAAHPKTEEGNNFYGLSLFSEWDKTNISQIAGIGTLMGLASGDGINNYSFIAIDPLNKKTVRLLDEDSYYMQGLQWANDFYREGLLDPDSATQTWESYLKKAQNGQSAIWLLGYMGNYNFNPTHTDMTAQKKGYERIPFETLNYAESTSTFGSGWYYCVSSKSKNKEGAYKFLNWIYSDEGAWELTNGPEGMLWKMNDQKQPVLTELGKKDYEQAVPEEYGGGKIGDNYAKRVNGPTLSGVIEQYGYPAGTNEWPESMKENQTELDKEWSDDHEGALNMKEYMLSNDQVHTYEVKNVPAVTWSDTDSVVASQVGDVIKQYSWKMVYAKDDAEFNSLKEEMISKAKNLGLDKLVATEEKTAQAFFDAQ</sequence>
<evidence type="ECO:0000256" key="4">
    <source>
        <dbReference type="ARBA" id="ARBA00023139"/>
    </source>
</evidence>
<keyword evidence="1" id="KW-1003">Cell membrane</keyword>
<dbReference type="EMBL" id="JAAIII010000001">
    <property type="protein sequence ID" value="NMM92860.1"/>
    <property type="molecule type" value="Genomic_DNA"/>
</dbReference>
<keyword evidence="4" id="KW-0564">Palmitate</keyword>
<dbReference type="AlphaFoldDB" id="A0A7Y0EM88"/>
<evidence type="ECO:0000256" key="3">
    <source>
        <dbReference type="ARBA" id="ARBA00023136"/>
    </source>
</evidence>
<dbReference type="Gene3D" id="3.40.190.10">
    <property type="entry name" value="Periplasmic binding protein-like II"/>
    <property type="match status" value="2"/>
</dbReference>
<dbReference type="InterPro" id="IPR006059">
    <property type="entry name" value="SBP"/>
</dbReference>